<dbReference type="InterPro" id="IPR000808">
    <property type="entry name" value="Mrp-like_CS"/>
</dbReference>
<evidence type="ECO:0000313" key="11">
    <source>
        <dbReference type="Proteomes" id="UP001295684"/>
    </source>
</evidence>
<evidence type="ECO:0000256" key="2">
    <source>
        <dbReference type="ARBA" id="ARBA00022490"/>
    </source>
</evidence>
<keyword evidence="5 8" id="KW-0067">ATP-binding</keyword>
<dbReference type="Pfam" id="PF10609">
    <property type="entry name" value="ParA"/>
    <property type="match status" value="1"/>
</dbReference>
<comment type="subunit">
    <text evidence="8">Heterotetramer of 2 NUBP1 and 2 NUBP2 chains.</text>
</comment>
<evidence type="ECO:0000313" key="10">
    <source>
        <dbReference type="EMBL" id="CAI2375609.1"/>
    </source>
</evidence>
<sequence>MEDNSKVPENANENCPGLGSSNAGKESSCAGCPNQSACASGEAAKEDPAVAEVAAKLSNVKHIILVLSGKGGVGKSTVSSQLAQTLAMDDELNIGLLDIDICGPSAPRMMGLEGQEIHQSNEGWSPVYVEDNLAVMSVGFLLPSKNDAIIWRGPRKNGLIMQFLTDVVWDSLDYLIIDTPPGTSDEHISIIKYLKSANVAGAVVVTTPQEVALLDVRKELSFCAKTETPVLGVVENMSGFICPKCSHESQIFKPVSGGAEAMCDELGYELLGKIPLDPDVLMATEGGKCFYREKPESLTSTAFKNIVDKIVDKCNSEVKEDAEMS</sequence>
<keyword evidence="6 8" id="KW-0408">Iron</keyword>
<feature type="binding site" evidence="8">
    <location>
        <position position="29"/>
    </location>
    <ligand>
        <name>[4Fe-4S] cluster</name>
        <dbReference type="ChEBI" id="CHEBI:49883"/>
        <label>1</label>
    </ligand>
</feature>
<keyword evidence="11" id="KW-1185">Reference proteome</keyword>
<dbReference type="SUPFAM" id="SSF52540">
    <property type="entry name" value="P-loop containing nucleoside triphosphate hydrolases"/>
    <property type="match status" value="1"/>
</dbReference>
<evidence type="ECO:0000256" key="7">
    <source>
        <dbReference type="ARBA" id="ARBA00023014"/>
    </source>
</evidence>
<dbReference type="HAMAP" id="MF_02040">
    <property type="entry name" value="Mrp_NBP35"/>
    <property type="match status" value="1"/>
</dbReference>
<comment type="function">
    <text evidence="8">Component of the cytosolic iron-sulfur (Fe/S) protein assembly (CIA) machinery. Required for maturation of extramitochondrial Fe-S proteins. The NUBP1-NUBP2 heterotetramer forms a Fe-S scaffold complex, mediating the de novo assembly of an Fe-S cluster and its transfer to target apoproteins.</text>
</comment>
<feature type="binding site" evidence="8">
    <location>
        <position position="245"/>
    </location>
    <ligand>
        <name>[4Fe-4S] cluster</name>
        <dbReference type="ChEBI" id="CHEBI:49883"/>
        <label>2</label>
        <note>ligand shared with heterodimeric partner</note>
    </ligand>
</feature>
<feature type="binding site" evidence="8">
    <location>
        <position position="32"/>
    </location>
    <ligand>
        <name>[4Fe-4S] cluster</name>
        <dbReference type="ChEBI" id="CHEBI:49883"/>
        <label>1</label>
    </ligand>
</feature>
<feature type="region of interest" description="Disordered" evidence="9">
    <location>
        <begin position="1"/>
        <end position="28"/>
    </location>
</feature>
<dbReference type="FunFam" id="3.40.50.300:FF:001119">
    <property type="entry name" value="Iron-sulfur cluster carrier protein"/>
    <property type="match status" value="1"/>
</dbReference>
<accession>A0AAD1XN48</accession>
<dbReference type="Gene3D" id="3.40.50.300">
    <property type="entry name" value="P-loop containing nucleotide triphosphate hydrolases"/>
    <property type="match status" value="1"/>
</dbReference>
<dbReference type="HAMAP" id="MF_03038">
    <property type="entry name" value="NUBP1"/>
    <property type="match status" value="1"/>
</dbReference>
<dbReference type="AlphaFoldDB" id="A0AAD1XN48"/>
<dbReference type="EMBL" id="CAMPGE010017100">
    <property type="protein sequence ID" value="CAI2375609.1"/>
    <property type="molecule type" value="Genomic_DNA"/>
</dbReference>
<comment type="subcellular location">
    <subcellularLocation>
        <location evidence="8">Cytoplasm</location>
    </subcellularLocation>
</comment>
<protein>
    <recommendedName>
        <fullName evidence="8">Cytosolic Fe-S cluster assembly factor NUBP1 homolog</fullName>
    </recommendedName>
</protein>
<dbReference type="InterPro" id="IPR027417">
    <property type="entry name" value="P-loop_NTPase"/>
</dbReference>
<evidence type="ECO:0000256" key="6">
    <source>
        <dbReference type="ARBA" id="ARBA00023004"/>
    </source>
</evidence>
<dbReference type="GO" id="GO:0005524">
    <property type="term" value="F:ATP binding"/>
    <property type="evidence" value="ECO:0007669"/>
    <property type="project" value="UniProtKB-KW"/>
</dbReference>
<dbReference type="GO" id="GO:0046872">
    <property type="term" value="F:metal ion binding"/>
    <property type="evidence" value="ECO:0007669"/>
    <property type="project" value="UniProtKB-KW"/>
</dbReference>
<keyword evidence="7 8" id="KW-0411">Iron-sulfur</keyword>
<evidence type="ECO:0000256" key="5">
    <source>
        <dbReference type="ARBA" id="ARBA00022840"/>
    </source>
</evidence>
<name>A0AAD1XN48_EUPCR</name>
<dbReference type="GO" id="GO:0140663">
    <property type="term" value="F:ATP-dependent FeS chaperone activity"/>
    <property type="evidence" value="ECO:0007669"/>
    <property type="project" value="InterPro"/>
</dbReference>
<organism evidence="10 11">
    <name type="scientific">Euplotes crassus</name>
    <dbReference type="NCBI Taxonomy" id="5936"/>
    <lineage>
        <taxon>Eukaryota</taxon>
        <taxon>Sar</taxon>
        <taxon>Alveolata</taxon>
        <taxon>Ciliophora</taxon>
        <taxon>Intramacronucleata</taxon>
        <taxon>Spirotrichea</taxon>
        <taxon>Hypotrichia</taxon>
        <taxon>Euplotida</taxon>
        <taxon>Euplotidae</taxon>
        <taxon>Moneuplotes</taxon>
    </lineage>
</organism>
<dbReference type="GO" id="GO:0051539">
    <property type="term" value="F:4 iron, 4 sulfur cluster binding"/>
    <property type="evidence" value="ECO:0007669"/>
    <property type="project" value="UniProtKB-UniRule"/>
</dbReference>
<keyword evidence="1 8" id="KW-0004">4Fe-4S</keyword>
<dbReference type="CDD" id="cd02037">
    <property type="entry name" value="Mrp_NBP35"/>
    <property type="match status" value="1"/>
</dbReference>
<feature type="binding site" evidence="8">
    <location>
        <position position="15"/>
    </location>
    <ligand>
        <name>[4Fe-4S] cluster</name>
        <dbReference type="ChEBI" id="CHEBI:49883"/>
        <label>1</label>
    </ligand>
</feature>
<evidence type="ECO:0000256" key="1">
    <source>
        <dbReference type="ARBA" id="ARBA00022485"/>
    </source>
</evidence>
<feature type="binding site" evidence="8">
    <location>
        <position position="242"/>
    </location>
    <ligand>
        <name>[4Fe-4S] cluster</name>
        <dbReference type="ChEBI" id="CHEBI:49883"/>
        <label>2</label>
        <note>ligand shared with heterodimeric partner</note>
    </ligand>
</feature>
<proteinExistence type="inferred from homology"/>
<dbReference type="PANTHER" id="PTHR23264:SF19">
    <property type="entry name" value="CYTOSOLIC FE-S CLUSTER ASSEMBLY FACTOR NUBP2"/>
    <property type="match status" value="1"/>
</dbReference>
<dbReference type="GO" id="GO:0016226">
    <property type="term" value="P:iron-sulfur cluster assembly"/>
    <property type="evidence" value="ECO:0007669"/>
    <property type="project" value="UniProtKB-UniRule"/>
</dbReference>
<dbReference type="InterPro" id="IPR033756">
    <property type="entry name" value="YlxH/NBP35"/>
</dbReference>
<dbReference type="InterPro" id="IPR019591">
    <property type="entry name" value="Mrp/NBP35_ATP-bd"/>
</dbReference>
<keyword evidence="3 8" id="KW-0479">Metal-binding</keyword>
<comment type="cofactor">
    <cofactor evidence="8">
        <name>[4Fe-4S] cluster</name>
        <dbReference type="ChEBI" id="CHEBI:49883"/>
    </cofactor>
    <text evidence="8">Binds 4 [4Fe-4S] clusters per heterotetramer. Contains two stable clusters in the N-termini of NUBP1 and two labile, bridging clusters between subunits of the NUBP1-NUBP2 heterotetramer.</text>
</comment>
<comment type="caution">
    <text evidence="10">The sequence shown here is derived from an EMBL/GenBank/DDBJ whole genome shotgun (WGS) entry which is preliminary data.</text>
</comment>
<gene>
    <name evidence="10" type="ORF">ECRASSUSDP1_LOCUS16972</name>
</gene>
<evidence type="ECO:0000256" key="3">
    <source>
        <dbReference type="ARBA" id="ARBA00022723"/>
    </source>
</evidence>
<dbReference type="InterPro" id="IPR028601">
    <property type="entry name" value="NUBP1/Nbp35"/>
</dbReference>
<comment type="similarity">
    <text evidence="8">Belongs to the Mrp/NBP35 ATP-binding proteins family. NUBP1/NBP35 subfamily.</text>
</comment>
<dbReference type="PROSITE" id="PS01215">
    <property type="entry name" value="MRP"/>
    <property type="match status" value="1"/>
</dbReference>
<dbReference type="PANTHER" id="PTHR23264">
    <property type="entry name" value="NUCLEOTIDE-BINDING PROTEIN NBP35 YEAST -RELATED"/>
    <property type="match status" value="1"/>
</dbReference>
<dbReference type="Proteomes" id="UP001295684">
    <property type="component" value="Unassembled WGS sequence"/>
</dbReference>
<dbReference type="GO" id="GO:0005829">
    <property type="term" value="C:cytosol"/>
    <property type="evidence" value="ECO:0007669"/>
    <property type="project" value="TreeGrafter"/>
</dbReference>
<evidence type="ECO:0000256" key="9">
    <source>
        <dbReference type="SAM" id="MobiDB-lite"/>
    </source>
</evidence>
<evidence type="ECO:0000256" key="4">
    <source>
        <dbReference type="ARBA" id="ARBA00022741"/>
    </source>
</evidence>
<keyword evidence="2 8" id="KW-0963">Cytoplasm</keyword>
<evidence type="ECO:0000256" key="8">
    <source>
        <dbReference type="HAMAP-Rule" id="MF_03038"/>
    </source>
</evidence>
<feature type="binding site" evidence="8">
    <location>
        <begin position="69"/>
        <end position="76"/>
    </location>
    <ligand>
        <name>ATP</name>
        <dbReference type="ChEBI" id="CHEBI:30616"/>
    </ligand>
</feature>
<feature type="binding site" evidence="8">
    <location>
        <position position="38"/>
    </location>
    <ligand>
        <name>[4Fe-4S] cluster</name>
        <dbReference type="ChEBI" id="CHEBI:49883"/>
        <label>1</label>
    </ligand>
</feature>
<keyword evidence="4 8" id="KW-0547">Nucleotide-binding</keyword>
<reference evidence="10" key="1">
    <citation type="submission" date="2023-07" db="EMBL/GenBank/DDBJ databases">
        <authorList>
            <consortium name="AG Swart"/>
            <person name="Singh M."/>
            <person name="Singh A."/>
            <person name="Seah K."/>
            <person name="Emmerich C."/>
        </authorList>
    </citation>
    <scope>NUCLEOTIDE SEQUENCE</scope>
    <source>
        <strain evidence="10">DP1</strain>
    </source>
</reference>